<name>A0ABW0M3S5_9BURK</name>
<gene>
    <name evidence="1" type="ORF">ACFPM8_00535</name>
</gene>
<accession>A0ABW0M3S5</accession>
<comment type="caution">
    <text evidence="1">The sequence shown here is derived from an EMBL/GenBank/DDBJ whole genome shotgun (WGS) entry which is preliminary data.</text>
</comment>
<evidence type="ECO:0000313" key="2">
    <source>
        <dbReference type="Proteomes" id="UP001596045"/>
    </source>
</evidence>
<proteinExistence type="predicted"/>
<evidence type="ECO:0000313" key="1">
    <source>
        <dbReference type="EMBL" id="MFC5472434.1"/>
    </source>
</evidence>
<dbReference type="EMBL" id="JBHSMT010000004">
    <property type="protein sequence ID" value="MFC5472434.1"/>
    <property type="molecule type" value="Genomic_DNA"/>
</dbReference>
<dbReference type="RefSeq" id="WP_378993869.1">
    <property type="nucleotide sequence ID" value="NZ_JBHSMT010000004.1"/>
</dbReference>
<dbReference type="Proteomes" id="UP001596045">
    <property type="component" value="Unassembled WGS sequence"/>
</dbReference>
<protein>
    <submittedName>
        <fullName evidence="1">Uncharacterized protein</fullName>
    </submittedName>
</protein>
<sequence length="125" mass="13966">MKLSIPAWKANKYLSLEEILLAIGDSCKHLYWCLRVFEASTEPGTDALNEVNPEKAMSYSNLLNLVTPKLQIIDGEATAGDGNVSSERRVLIRAVDSTSWDIETNIPDVITKIRQSFPEAEEIKE</sequence>
<keyword evidence="2" id="KW-1185">Reference proteome</keyword>
<reference evidence="2" key="1">
    <citation type="journal article" date="2019" name="Int. J. Syst. Evol. Microbiol.">
        <title>The Global Catalogue of Microorganisms (GCM) 10K type strain sequencing project: providing services to taxonomists for standard genome sequencing and annotation.</title>
        <authorList>
            <consortium name="The Broad Institute Genomics Platform"/>
            <consortium name="The Broad Institute Genome Sequencing Center for Infectious Disease"/>
            <person name="Wu L."/>
            <person name="Ma J."/>
        </authorList>
    </citation>
    <scope>NUCLEOTIDE SEQUENCE [LARGE SCALE GENOMIC DNA]</scope>
    <source>
        <strain evidence="2">JCM 17066</strain>
    </source>
</reference>
<organism evidence="1 2">
    <name type="scientific">Paraherbaspirillum soli</name>
    <dbReference type="NCBI Taxonomy" id="631222"/>
    <lineage>
        <taxon>Bacteria</taxon>
        <taxon>Pseudomonadati</taxon>
        <taxon>Pseudomonadota</taxon>
        <taxon>Betaproteobacteria</taxon>
        <taxon>Burkholderiales</taxon>
        <taxon>Oxalobacteraceae</taxon>
        <taxon>Paraherbaspirillum</taxon>
    </lineage>
</organism>